<feature type="compositionally biased region" description="Polar residues" evidence="1">
    <location>
        <begin position="215"/>
        <end position="224"/>
    </location>
</feature>
<dbReference type="Proteomes" id="UP000005018">
    <property type="component" value="Chromosome 3"/>
</dbReference>
<proteinExistence type="predicted"/>
<dbReference type="GO" id="GO:0006270">
    <property type="term" value="P:DNA replication initiation"/>
    <property type="evidence" value="ECO:0007669"/>
    <property type="project" value="InterPro"/>
</dbReference>
<evidence type="ECO:0000259" key="2">
    <source>
        <dbReference type="Pfam" id="PF08639"/>
    </source>
</evidence>
<dbReference type="InterPro" id="IPR013948">
    <property type="entry name" value="DNA_replication_reg_Sld3_C"/>
</dbReference>
<dbReference type="PANTHER" id="PTHR28067">
    <property type="entry name" value="DNA REPLICATION REGULATOR SLD3"/>
    <property type="match status" value="1"/>
</dbReference>
<dbReference type="eggNOG" id="ENOG502RE09">
    <property type="taxonomic scope" value="Eukaryota"/>
</dbReference>
<feature type="region of interest" description="Disordered" evidence="1">
    <location>
        <begin position="187"/>
        <end position="229"/>
    </location>
</feature>
<dbReference type="EMBL" id="HE681721">
    <property type="protein sequence ID" value="CCG25447.1"/>
    <property type="molecule type" value="Genomic_DNA"/>
</dbReference>
<feature type="domain" description="DNA replication regulator Sld3 C-terminal" evidence="2">
    <location>
        <begin position="231"/>
        <end position="751"/>
    </location>
</feature>
<dbReference type="HOGENOM" id="CLU_321330_0_0_1"/>
<feature type="compositionally biased region" description="Basic and acidic residues" evidence="1">
    <location>
        <begin position="565"/>
        <end position="579"/>
    </location>
</feature>
<reference evidence="3 4" key="1">
    <citation type="journal article" date="2012" name="PLoS ONE">
        <title>Sequence and analysis of the genome of the pathogenic yeast Candida orthopsilosis.</title>
        <authorList>
            <person name="Riccombeni A."/>
            <person name="Vidanes G."/>
            <person name="Proux-Wera E."/>
            <person name="Wolfe K.H."/>
            <person name="Butler G."/>
        </authorList>
    </citation>
    <scope>NUCLEOTIDE SEQUENCE [LARGE SCALE GENOMIC DNA]</scope>
    <source>
        <strain evidence="3 4">Co 90-125</strain>
    </source>
</reference>
<dbReference type="RefSeq" id="XP_003868351.1">
    <property type="nucleotide sequence ID" value="XM_003868303.1"/>
</dbReference>
<dbReference type="KEGG" id="cot:CORT_0C00690"/>
<dbReference type="Gene3D" id="1.20.58.2130">
    <property type="match status" value="2"/>
</dbReference>
<feature type="compositionally biased region" description="Basic residues" evidence="1">
    <location>
        <begin position="980"/>
        <end position="992"/>
    </location>
</feature>
<accession>H8X3H4</accession>
<feature type="compositionally biased region" description="Polar residues" evidence="1">
    <location>
        <begin position="441"/>
        <end position="451"/>
    </location>
</feature>
<name>H8X3H4_CANO9</name>
<feature type="compositionally biased region" description="Low complexity" evidence="1">
    <location>
        <begin position="641"/>
        <end position="653"/>
    </location>
</feature>
<dbReference type="PANTHER" id="PTHR28067:SF1">
    <property type="entry name" value="DNA REPLICATION REGULATOR SLD3"/>
    <property type="match status" value="1"/>
</dbReference>
<evidence type="ECO:0000313" key="4">
    <source>
        <dbReference type="Proteomes" id="UP000005018"/>
    </source>
</evidence>
<evidence type="ECO:0000256" key="1">
    <source>
        <dbReference type="SAM" id="MobiDB-lite"/>
    </source>
</evidence>
<feature type="region of interest" description="Disordered" evidence="1">
    <location>
        <begin position="963"/>
        <end position="992"/>
    </location>
</feature>
<feature type="compositionally biased region" description="Polar residues" evidence="1">
    <location>
        <begin position="187"/>
        <end position="202"/>
    </location>
</feature>
<feature type="compositionally biased region" description="Acidic residues" evidence="1">
    <location>
        <begin position="963"/>
        <end position="976"/>
    </location>
</feature>
<feature type="compositionally biased region" description="Basic residues" evidence="1">
    <location>
        <begin position="533"/>
        <end position="549"/>
    </location>
</feature>
<dbReference type="GO" id="GO:0031261">
    <property type="term" value="C:DNA replication preinitiation complex"/>
    <property type="evidence" value="ECO:0007669"/>
    <property type="project" value="TreeGrafter"/>
</dbReference>
<organism evidence="3 4">
    <name type="scientific">Candida orthopsilosis (strain 90-125)</name>
    <name type="common">Yeast</name>
    <dbReference type="NCBI Taxonomy" id="1136231"/>
    <lineage>
        <taxon>Eukaryota</taxon>
        <taxon>Fungi</taxon>
        <taxon>Dikarya</taxon>
        <taxon>Ascomycota</taxon>
        <taxon>Saccharomycotina</taxon>
        <taxon>Pichiomycetes</taxon>
        <taxon>Debaryomycetaceae</taxon>
        <taxon>Candida/Lodderomyces clade</taxon>
        <taxon>Candida</taxon>
    </lineage>
</organism>
<feature type="region of interest" description="Disordered" evidence="1">
    <location>
        <begin position="530"/>
        <end position="591"/>
    </location>
</feature>
<dbReference type="InterPro" id="IPR042511">
    <property type="entry name" value="Sld3"/>
</dbReference>
<evidence type="ECO:0000313" key="3">
    <source>
        <dbReference type="EMBL" id="CCG25447.1"/>
    </source>
</evidence>
<dbReference type="OrthoDB" id="5395343at2759"/>
<feature type="region of interest" description="Disordered" evidence="1">
    <location>
        <begin position="401"/>
        <end position="451"/>
    </location>
</feature>
<keyword evidence="4" id="KW-1185">Reference proteome</keyword>
<dbReference type="Pfam" id="PF08639">
    <property type="entry name" value="Sld3_STD"/>
    <property type="match status" value="1"/>
</dbReference>
<protein>
    <recommendedName>
        <fullName evidence="2">DNA replication regulator Sld3 C-terminal domain-containing protein</fullName>
    </recommendedName>
</protein>
<dbReference type="AlphaFoldDB" id="H8X3H4"/>
<dbReference type="GeneID" id="14539574"/>
<feature type="region of interest" description="Disordered" evidence="1">
    <location>
        <begin position="633"/>
        <end position="656"/>
    </location>
</feature>
<sequence length="992" mass="110262">MIQETVGEINENTSTDTFKILDPSNNIEIIIISIHMINLQSILHLIPTQTSLESHQSLLSELSIDKSDNSVVEPILHIFKTCKGKLRRNGYWLCKLKFKIDDRFNHWGVMFPMLNVGERMVEDGSDSNGVGGEDGDYFGVFKVDESVPEDKMADEMYRISSEQDLISIGQQSLKGNDEELSITENNETIESFSMRPPSSIQNRPGDFNGHGSPSDPGSNFTSPSKSEESQDPLQFLTNRYYHSLYSLNEPLSYFPKTSLTRFINLCQGNDSLTIAILDSLILSMEKFDLRYDGKSNGEFFISEIGSLSDCELRNQERFKGRVGFNVKLNTEDDDDEKYEEVGSVHLNGIDNNKLQKLILELKIREAQLQIILLFEVLQNLNINEDEFLKLNLQKSNELMMKQSQDKQKVSLVRKKRKLNKPMEESNESNNSKKKSKRVKPTTLSGPSTSNESKNREFDYYLYLNKLIDRLNLWEVLMVSDKHEKQGDSSTDGTASSSYGFLAYVLVPYYGKTFPVLMKYVIQNMKNTNMKLTSNHKKQKKSKSKSKKRSSASSTVIEIDDDEDSNEHNKDAGNRNGGEKKKSKLERKPLLNNDNGNLIKDISIASLKRSKSNLGGQSSRELLDKRQVDLNFKPPHLKKQISSNSDSGASSTSSLIFGQARRSRTLAGGETSAKSGSSSVVNVAETPMKAAQRGILPTGAGTGFSNGGFGGNLMKSFSQIEATPAKQRVVDLEVFTPVTKLSSRSNENIIRENEATNSIFTSPATGDGIEGGNGASPFLKPGSSMMTQRLQSVASSVAATTVAATIHQGEDVHMIAATPKKQRTDDAAAVVETPHDMIVEATPVRNDQRTPQSHKHLDPSIIQATPVQKITKLQSFSNTLADAIVQDIPQQGQKQNIQSPFMRRNEEGDTTFKSPVAMQKGGVFSSPSVHKTKPGDPIAISESPIYNAYANTGLLSLRKKEIGEEEGDDNEAYDSDEILNPKKKKARATYSRR</sequence>
<gene>
    <name evidence="3" type="ORF">CORT_0C00690</name>
</gene>